<dbReference type="SUPFAM" id="SSF52540">
    <property type="entry name" value="P-loop containing nucleoside triphosphate hydrolases"/>
    <property type="match status" value="1"/>
</dbReference>
<accession>A0A1Q9DRS6</accession>
<organism evidence="3 4">
    <name type="scientific">Symbiodinium microadriaticum</name>
    <name type="common">Dinoflagellate</name>
    <name type="synonym">Zooxanthella microadriatica</name>
    <dbReference type="NCBI Taxonomy" id="2951"/>
    <lineage>
        <taxon>Eukaryota</taxon>
        <taxon>Sar</taxon>
        <taxon>Alveolata</taxon>
        <taxon>Dinophyceae</taxon>
        <taxon>Suessiales</taxon>
        <taxon>Symbiodiniaceae</taxon>
        <taxon>Symbiodinium</taxon>
    </lineage>
</organism>
<evidence type="ECO:0000256" key="1">
    <source>
        <dbReference type="SAM" id="MobiDB-lite"/>
    </source>
</evidence>
<feature type="region of interest" description="Disordered" evidence="1">
    <location>
        <begin position="980"/>
        <end position="1000"/>
    </location>
</feature>
<feature type="domain" description="Dynamin N-terminal" evidence="2">
    <location>
        <begin position="2"/>
        <end position="152"/>
    </location>
</feature>
<dbReference type="InterPro" id="IPR009091">
    <property type="entry name" value="RCC1/BLIP-II"/>
</dbReference>
<dbReference type="EMBL" id="LSRX01000417">
    <property type="protein sequence ID" value="OLP97887.1"/>
    <property type="molecule type" value="Genomic_DNA"/>
</dbReference>
<dbReference type="SUPFAM" id="SSF50985">
    <property type="entry name" value="RCC1/BLIP-II"/>
    <property type="match status" value="2"/>
</dbReference>
<comment type="caution">
    <text evidence="3">The sequence shown here is derived from an EMBL/GenBank/DDBJ whole genome shotgun (WGS) entry which is preliminary data.</text>
</comment>
<dbReference type="Pfam" id="PF00350">
    <property type="entry name" value="Dynamin_N"/>
    <property type="match status" value="1"/>
</dbReference>
<dbReference type="PANTHER" id="PTHR45982">
    <property type="entry name" value="REGULATOR OF CHROMOSOME CONDENSATION"/>
    <property type="match status" value="1"/>
</dbReference>
<dbReference type="OrthoDB" id="446730at2759"/>
<dbReference type="AlphaFoldDB" id="A0A1Q9DRS6"/>
<evidence type="ECO:0000313" key="3">
    <source>
        <dbReference type="EMBL" id="OLP97887.1"/>
    </source>
</evidence>
<proteinExistence type="predicted"/>
<dbReference type="Gene3D" id="2.130.10.30">
    <property type="entry name" value="Regulator of chromosome condensation 1/beta-lactamase-inhibitor protein II"/>
    <property type="match status" value="2"/>
</dbReference>
<gene>
    <name evidence="3" type="ORF">AK812_SmicGene19733</name>
</gene>
<dbReference type="Gene3D" id="3.40.50.300">
    <property type="entry name" value="P-loop containing nucleotide triphosphate hydrolases"/>
    <property type="match status" value="1"/>
</dbReference>
<evidence type="ECO:0000313" key="4">
    <source>
        <dbReference type="Proteomes" id="UP000186817"/>
    </source>
</evidence>
<protein>
    <recommendedName>
        <fullName evidence="2">Dynamin N-terminal domain-containing protein</fullName>
    </recommendedName>
</protein>
<dbReference type="SUPFAM" id="SSF82185">
    <property type="entry name" value="Histone H3 K4-specific methyltransferase SET7/9 N-terminal domain"/>
    <property type="match status" value="1"/>
</dbReference>
<dbReference type="InterPro" id="IPR045063">
    <property type="entry name" value="Dynamin_N"/>
</dbReference>
<evidence type="ECO:0000259" key="2">
    <source>
        <dbReference type="Pfam" id="PF00350"/>
    </source>
</evidence>
<sequence length="1000" mass="103821">MIGIIGDSNTGKSTLLNALLGQKLLPTSYKSCTSAITNVQLLKSEQPKLSYQWNGAEEVVEGRKEILARIKSLNEQVRERESKHILDLCVACSPIDSLVSAGICDGSMRLVDMPGQDETDNPVVKDCFQQLLSMCHGLIILVKYNSVKSDSLAVLLDRISDLAPHLYSTPGALTFVISQCDALRADGDSEDEADTPKDAFKDLKKELLQYLANRDCLMLYPGFLSDVRVLCVSVDQKMVGGHEFGLLVEAIGDLYGIIAELKRARQVKLCQEITDTCVDRLQAVRGEYPSRAAEVITAAKQNELVNQASMAVAAASFIVTIPLGGWGLALGCAVRCAAAGTALGLGVAASAVHVQSEKEGQAMQDGESPTLGGVQCLGGGALGALGAEEANRRVVFDKTESQSKAVAKLELGGGKMSITVDVGLLSGKTATVKAGLDEEVGALKRRAQTALGVGRGRLVDSSGSALDACAPIKCTRLQNGDLLTLHINTLQVQAGCRSFAAILGDGSVVTWGRAVEGCDSSAVLDQLKNVQQIQASANASAAILSDGSVVTWGPAQCGGDSSAVQDQLKNVQQIQASHAAYAAFAAILGDGSVVTWGSAAHGGDSSAVQDQLKNVQQIQASHAAFAAILGDGSIVTWGFATHGGDSSAVQDQLKNVQQIQASHAAFAAVLADGSVVTWGGVASGGDSSAVQDQLKNVQQIQASDRAFAAILGDGSVVTWGSATNGGDSSAVQDQLKNVQHIQASGYAFAAILADGSVVTWGRAASGGDNSPVQDQLKNVQHIQASGYAFAGILADESVVTWGSAAYGGDSSAVQDQLKNVQQIQASLGAFAAILANGSVVTWGSASDGGDSSAVQDQLRNVQHIQASLGAFAAILGDGSFVTWGGAEDGGDSSAVQATSILEGKVYEDTLVDPAGGAIYIGEFVGEVPHGRGRLFWSSTNYEAFIGSFKKGMPREGVFLNEKGFCVARCKVSADGIVSVSETTDEDTQWGGAGERQKELT</sequence>
<dbReference type="PANTHER" id="PTHR45982:SF1">
    <property type="entry name" value="REGULATOR OF CHROMOSOME CONDENSATION"/>
    <property type="match status" value="1"/>
</dbReference>
<dbReference type="Proteomes" id="UP000186817">
    <property type="component" value="Unassembled WGS sequence"/>
</dbReference>
<dbReference type="InterPro" id="IPR027417">
    <property type="entry name" value="P-loop_NTPase"/>
</dbReference>
<reference evidence="3 4" key="1">
    <citation type="submission" date="2016-02" db="EMBL/GenBank/DDBJ databases">
        <title>Genome analysis of coral dinoflagellate symbionts highlights evolutionary adaptations to a symbiotic lifestyle.</title>
        <authorList>
            <person name="Aranda M."/>
            <person name="Li Y."/>
            <person name="Liew Y.J."/>
            <person name="Baumgarten S."/>
            <person name="Simakov O."/>
            <person name="Wilson M."/>
            <person name="Piel J."/>
            <person name="Ashoor H."/>
            <person name="Bougouffa S."/>
            <person name="Bajic V.B."/>
            <person name="Ryu T."/>
            <person name="Ravasi T."/>
            <person name="Bayer T."/>
            <person name="Micklem G."/>
            <person name="Kim H."/>
            <person name="Bhak J."/>
            <person name="Lajeunesse T.C."/>
            <person name="Voolstra C.R."/>
        </authorList>
    </citation>
    <scope>NUCLEOTIDE SEQUENCE [LARGE SCALE GENOMIC DNA]</scope>
    <source>
        <strain evidence="3 4">CCMP2467</strain>
    </source>
</reference>
<name>A0A1Q9DRS6_SYMMI</name>
<keyword evidence="4" id="KW-1185">Reference proteome</keyword>
<dbReference type="InterPro" id="IPR051553">
    <property type="entry name" value="Ran_GTPase-activating"/>
</dbReference>